<keyword evidence="1" id="KW-1133">Transmembrane helix</keyword>
<organism evidence="2 3">
    <name type="scientific">Gossypium tomentosum</name>
    <name type="common">Hawaiian cotton</name>
    <name type="synonym">Gossypium sandvicense</name>
    <dbReference type="NCBI Taxonomy" id="34277"/>
    <lineage>
        <taxon>Eukaryota</taxon>
        <taxon>Viridiplantae</taxon>
        <taxon>Streptophyta</taxon>
        <taxon>Embryophyta</taxon>
        <taxon>Tracheophyta</taxon>
        <taxon>Spermatophyta</taxon>
        <taxon>Magnoliopsida</taxon>
        <taxon>eudicotyledons</taxon>
        <taxon>Gunneridae</taxon>
        <taxon>Pentapetalae</taxon>
        <taxon>rosids</taxon>
        <taxon>malvids</taxon>
        <taxon>Malvales</taxon>
        <taxon>Malvaceae</taxon>
        <taxon>Malvoideae</taxon>
        <taxon>Gossypium</taxon>
    </lineage>
</organism>
<accession>A0A5D2QRR5</accession>
<protein>
    <submittedName>
        <fullName evidence="2">Uncharacterized protein</fullName>
    </submittedName>
</protein>
<dbReference type="EMBL" id="CM017614">
    <property type="protein sequence ID" value="TYI30050.1"/>
    <property type="molecule type" value="Genomic_DNA"/>
</dbReference>
<dbReference type="Proteomes" id="UP000322667">
    <property type="component" value="Chromosome A05"/>
</dbReference>
<evidence type="ECO:0000256" key="1">
    <source>
        <dbReference type="SAM" id="Phobius"/>
    </source>
</evidence>
<gene>
    <name evidence="2" type="ORF">ES332_A05G357400v1</name>
</gene>
<keyword evidence="1" id="KW-0812">Transmembrane</keyword>
<name>A0A5D2QRR5_GOSTO</name>
<feature type="transmembrane region" description="Helical" evidence="1">
    <location>
        <begin position="80"/>
        <end position="103"/>
    </location>
</feature>
<feature type="transmembrane region" description="Helical" evidence="1">
    <location>
        <begin position="115"/>
        <end position="134"/>
    </location>
</feature>
<reference evidence="2 3" key="1">
    <citation type="submission" date="2019-07" db="EMBL/GenBank/DDBJ databases">
        <title>WGS assembly of Gossypium tomentosum.</title>
        <authorList>
            <person name="Chen Z.J."/>
            <person name="Sreedasyam A."/>
            <person name="Ando A."/>
            <person name="Song Q."/>
            <person name="De L."/>
            <person name="Hulse-Kemp A."/>
            <person name="Ding M."/>
            <person name="Ye W."/>
            <person name="Kirkbride R."/>
            <person name="Jenkins J."/>
            <person name="Plott C."/>
            <person name="Lovell J."/>
            <person name="Lin Y.-M."/>
            <person name="Vaughn R."/>
            <person name="Liu B."/>
            <person name="Li W."/>
            <person name="Simpson S."/>
            <person name="Scheffler B."/>
            <person name="Saski C."/>
            <person name="Grover C."/>
            <person name="Hu G."/>
            <person name="Conover J."/>
            <person name="Carlson J."/>
            <person name="Shu S."/>
            <person name="Boston L."/>
            <person name="Williams M."/>
            <person name="Peterson D."/>
            <person name="Mcgee K."/>
            <person name="Jones D."/>
            <person name="Wendel J."/>
            <person name="Stelly D."/>
            <person name="Grimwood J."/>
            <person name="Schmutz J."/>
        </authorList>
    </citation>
    <scope>NUCLEOTIDE SEQUENCE [LARGE SCALE GENOMIC DNA]</scope>
    <source>
        <strain evidence="2">7179.01</strain>
    </source>
</reference>
<evidence type="ECO:0000313" key="2">
    <source>
        <dbReference type="EMBL" id="TYI30050.1"/>
    </source>
</evidence>
<sequence>MANGAPMVIGFCQQKPRPWRSARISLEISLQLQCQRSKEKKSMAFLHVRTRPYGGARRRAKEAMRGATRGSPTLWPILEASGALICCTLFLGVLGLGFGLLGFRIYLIGSDLLDFYCIIFLLFHFSFGFCKWTLAL</sequence>
<evidence type="ECO:0000313" key="3">
    <source>
        <dbReference type="Proteomes" id="UP000322667"/>
    </source>
</evidence>
<keyword evidence="1" id="KW-0472">Membrane</keyword>
<proteinExistence type="predicted"/>
<dbReference type="AlphaFoldDB" id="A0A5D2QRR5"/>
<keyword evidence="3" id="KW-1185">Reference proteome</keyword>